<reference evidence="2 3" key="1">
    <citation type="submission" date="2015-07" db="EMBL/GenBank/DDBJ databases">
        <title>Acinetobacter yuneri, a novel member of Acinetobacter calcoaceticus-Acinetobacter baumannii complex isolated from clinical specimen.</title>
        <authorList>
            <person name="Yu Y."/>
        </authorList>
    </citation>
    <scope>NUCLEOTIDE SEQUENCE [LARGE SCALE GENOMIC DNA]</scope>
    <source>
        <strain evidence="2 3">A362</strain>
    </source>
</reference>
<dbReference type="EMBL" id="LFZS01000002">
    <property type="protein sequence ID" value="ONN55795.1"/>
    <property type="molecule type" value="Genomic_DNA"/>
</dbReference>
<dbReference type="RefSeq" id="WP_077168671.1">
    <property type="nucleotide sequence ID" value="NZ_LFZS01000002.1"/>
</dbReference>
<dbReference type="GO" id="GO:0004519">
    <property type="term" value="F:endonuclease activity"/>
    <property type="evidence" value="ECO:0007669"/>
    <property type="project" value="InterPro"/>
</dbReference>
<evidence type="ECO:0000259" key="1">
    <source>
        <dbReference type="Pfam" id="PF01844"/>
    </source>
</evidence>
<dbReference type="GO" id="GO:0008270">
    <property type="term" value="F:zinc ion binding"/>
    <property type="evidence" value="ECO:0007669"/>
    <property type="project" value="InterPro"/>
</dbReference>
<dbReference type="GO" id="GO:0003676">
    <property type="term" value="F:nucleic acid binding"/>
    <property type="evidence" value="ECO:0007669"/>
    <property type="project" value="InterPro"/>
</dbReference>
<dbReference type="Proteomes" id="UP000189376">
    <property type="component" value="Unassembled WGS sequence"/>
</dbReference>
<protein>
    <recommendedName>
        <fullName evidence="1">HNH domain-containing protein</fullName>
    </recommendedName>
</protein>
<dbReference type="AlphaFoldDB" id="A0A1V2V0R5"/>
<organism evidence="2 3">
    <name type="scientific">Acinetobacter genomosp. 33YU</name>
    <dbReference type="NCBI Taxonomy" id="1675530"/>
    <lineage>
        <taxon>Bacteria</taxon>
        <taxon>Pseudomonadati</taxon>
        <taxon>Pseudomonadota</taxon>
        <taxon>Gammaproteobacteria</taxon>
        <taxon>Moraxellales</taxon>
        <taxon>Moraxellaceae</taxon>
        <taxon>Acinetobacter</taxon>
    </lineage>
</organism>
<keyword evidence="3" id="KW-1185">Reference proteome</keyword>
<evidence type="ECO:0000313" key="2">
    <source>
        <dbReference type="EMBL" id="ONN55795.1"/>
    </source>
</evidence>
<gene>
    <name evidence="2" type="ORF">AC058_04150</name>
</gene>
<sequence>MFKVSKSPKPTDCTTKDYKDPAVVRLLKKDFHAKCYICEQKHFPNLNVEHFVPHLNDETLKFDWNNLYYACSRCNSIKNQYYDNMLDCCNQDHLVEEWIRIYYRMPDEDIEVINACPSDHSFCEKAETSKELISKCFNNANSGIQEVTKEDLREKVIEVHSEFLDLRRDFFKNLDNWLDEEKIIEARKIRHRLKSHYPFSAILRGHMEKDSKWRKALEEIEELELQQSA</sequence>
<evidence type="ECO:0000313" key="3">
    <source>
        <dbReference type="Proteomes" id="UP000189376"/>
    </source>
</evidence>
<feature type="domain" description="HNH" evidence="1">
    <location>
        <begin position="35"/>
        <end position="79"/>
    </location>
</feature>
<proteinExistence type="predicted"/>
<dbReference type="Pfam" id="PF01844">
    <property type="entry name" value="HNH"/>
    <property type="match status" value="1"/>
</dbReference>
<accession>A0A1V2V0R5</accession>
<dbReference type="InterPro" id="IPR002711">
    <property type="entry name" value="HNH"/>
</dbReference>
<comment type="caution">
    <text evidence="2">The sequence shown here is derived from an EMBL/GenBank/DDBJ whole genome shotgun (WGS) entry which is preliminary data.</text>
</comment>
<name>A0A1V2V0R5_9GAMM</name>
<dbReference type="Gene3D" id="1.10.30.50">
    <property type="match status" value="1"/>
</dbReference>